<dbReference type="EMBL" id="JAPDRP010000012">
    <property type="protein sequence ID" value="KAJ9642891.1"/>
    <property type="molecule type" value="Genomic_DNA"/>
</dbReference>
<comment type="caution">
    <text evidence="1">The sequence shown here is derived from an EMBL/GenBank/DDBJ whole genome shotgun (WGS) entry which is preliminary data.</text>
</comment>
<protein>
    <submittedName>
        <fullName evidence="1">Pre-rRNA processing and 40S ribosomal subunit assembly</fullName>
    </submittedName>
</protein>
<name>A0ACC2Z5K4_9PEZI</name>
<organism evidence="1 2">
    <name type="scientific">Coniosporium tulheliwenetii</name>
    <dbReference type="NCBI Taxonomy" id="3383036"/>
    <lineage>
        <taxon>Eukaryota</taxon>
        <taxon>Fungi</taxon>
        <taxon>Dikarya</taxon>
        <taxon>Ascomycota</taxon>
        <taxon>Pezizomycotina</taxon>
        <taxon>Dothideomycetes</taxon>
        <taxon>Dothideomycetes incertae sedis</taxon>
        <taxon>Coniosporium</taxon>
    </lineage>
</organism>
<evidence type="ECO:0000313" key="1">
    <source>
        <dbReference type="EMBL" id="KAJ9642891.1"/>
    </source>
</evidence>
<evidence type="ECO:0000313" key="2">
    <source>
        <dbReference type="Proteomes" id="UP001172680"/>
    </source>
</evidence>
<accession>A0ACC2Z5K4</accession>
<reference evidence="1" key="1">
    <citation type="submission" date="2022-10" db="EMBL/GenBank/DDBJ databases">
        <title>Culturing micro-colonial fungi from biological soil crusts in the Mojave desert and describing Neophaeococcomyces mojavensis, and introducing the new genera and species Taxawa tesnikishii.</title>
        <authorList>
            <person name="Kurbessoian T."/>
            <person name="Stajich J.E."/>
        </authorList>
    </citation>
    <scope>NUCLEOTIDE SEQUENCE</scope>
    <source>
        <strain evidence="1">JES_115</strain>
    </source>
</reference>
<dbReference type="Proteomes" id="UP001172680">
    <property type="component" value="Unassembled WGS sequence"/>
</dbReference>
<proteinExistence type="predicted"/>
<sequence>MAVTLGKRKRVGRETVSRIETAPQDAPNDSDQEDLQAIFRRHFEAKFKPLAAPSDWDGISEDEEAPVEIIEHSTSTDAASLLDKQAQKAFMSSKPPTSTSTSTTTKPKRPTSPTEADGEALNLKNDLALQRLLKESHLLDSTTSYSPSGSNRHKATDIRLQSLGSKSSIHVQEKMPMSHRRGITAKATSKEERRRREAKENGIILERAVKVQKTTGGRRERGVGTPGVGKFRGGMLKLSKRDVASIEGPKKSTKGRRR</sequence>
<keyword evidence="2" id="KW-1185">Reference proteome</keyword>
<gene>
    <name evidence="1" type="primary">FAF1</name>
    <name evidence="1" type="ORF">H2199_004412</name>
</gene>